<dbReference type="Proteomes" id="UP000371423">
    <property type="component" value="Unassembled WGS sequence"/>
</dbReference>
<evidence type="ECO:0000313" key="5">
    <source>
        <dbReference type="Proteomes" id="UP000371423"/>
    </source>
</evidence>
<dbReference type="EMBL" id="VDFP01000008">
    <property type="protein sequence ID" value="MQS75869.1"/>
    <property type="molecule type" value="Genomic_DNA"/>
</dbReference>
<evidence type="ECO:0000259" key="2">
    <source>
        <dbReference type="Pfam" id="PF25165"/>
    </source>
</evidence>
<accession>A0A5P0ZUC6</accession>
<dbReference type="Proteomes" id="UP000414364">
    <property type="component" value="Unassembled WGS sequence"/>
</dbReference>
<evidence type="ECO:0000313" key="6">
    <source>
        <dbReference type="Proteomes" id="UP000414364"/>
    </source>
</evidence>
<evidence type="ECO:0008006" key="7">
    <source>
        <dbReference type="Google" id="ProtNLM"/>
    </source>
</evidence>
<evidence type="ECO:0000259" key="1">
    <source>
        <dbReference type="Pfam" id="PF06054"/>
    </source>
</evidence>
<gene>
    <name evidence="4" type="ORF">FHL05_01875</name>
    <name evidence="3" type="ORF">FHL06_05640</name>
</gene>
<name>A0A5P0ZUC6_9LACO</name>
<sequence>MSYFFCVIFSEVIKMYAALDDKGRLIYAKQARLTQSYLCCHCAQKVKLIKTAKKSYFKHQSKRHNEINERAVHFKGKAIIHRELTKLGFEQILDEVYLPIIKQPPDLFLNQKIAFEYQCAKLDLPTFEKRVQGYRSLGIKSIWILGQAYLNRRLKREHLKFISYNQKLGYHLVMLDAQKELLLIFYNISFVGPFNKIYFQKRILSANDWQKFVKSDFQLKTNCLQRVDERVLERIRRKNDPESQKVKLQFYQRHKIPVETYLLNQTFCMTAPIYRFPAWQRSCGQKNILLRQPLLDKK</sequence>
<evidence type="ECO:0000313" key="3">
    <source>
        <dbReference type="EMBL" id="MQS75869.1"/>
    </source>
</evidence>
<feature type="domain" description="DUF7828" evidence="2">
    <location>
        <begin position="13"/>
        <end position="66"/>
    </location>
</feature>
<proteinExistence type="predicted"/>
<comment type="caution">
    <text evidence="4">The sequence shown here is derived from an EMBL/GenBank/DDBJ whole genome shotgun (WGS) entry which is preliminary data.</text>
</comment>
<dbReference type="InterPro" id="IPR010330">
    <property type="entry name" value="CoiA_nuc"/>
</dbReference>
<evidence type="ECO:0000313" key="4">
    <source>
        <dbReference type="EMBL" id="MQS96639.1"/>
    </source>
</evidence>
<dbReference type="Pfam" id="PF06054">
    <property type="entry name" value="CoiA_nuc"/>
    <property type="match status" value="1"/>
</dbReference>
<reference evidence="5 6" key="1">
    <citation type="journal article" date="2019" name="Syst. Appl. Microbiol.">
        <title>Polyphasic characterization of two novel Lactobacillus spp. isolated from blown salami packages: Description of Lactobacillus halodurans sp. nov. and Lactobacillus salsicarnum sp. nov.</title>
        <authorList>
            <person name="Schuster J.A."/>
            <person name="Klingl A."/>
            <person name="Vogel R.F."/>
            <person name="Ehrmann M.A."/>
        </authorList>
    </citation>
    <scope>NUCLEOTIDE SEQUENCE [LARGE SCALE GENOMIC DNA]</scope>
    <source>
        <strain evidence="4 5">TMW 1.1920</strain>
        <strain evidence="3 6">TMW 1.2172</strain>
    </source>
</reference>
<dbReference type="EMBL" id="VDFO01000005">
    <property type="protein sequence ID" value="MQS96639.1"/>
    <property type="molecule type" value="Genomic_DNA"/>
</dbReference>
<keyword evidence="5" id="KW-1185">Reference proteome</keyword>
<dbReference type="InterPro" id="IPR057150">
    <property type="entry name" value="DUF7828"/>
</dbReference>
<protein>
    <recommendedName>
        <fullName evidence="7">Competence protein</fullName>
    </recommendedName>
</protein>
<dbReference type="AlphaFoldDB" id="A0A5P0ZUC6"/>
<dbReference type="OrthoDB" id="3784230at2"/>
<dbReference type="Pfam" id="PF25165">
    <property type="entry name" value="DUF7828"/>
    <property type="match status" value="1"/>
</dbReference>
<organism evidence="4 5">
    <name type="scientific">Companilactobacillus halodurans</name>
    <dbReference type="NCBI Taxonomy" id="2584183"/>
    <lineage>
        <taxon>Bacteria</taxon>
        <taxon>Bacillati</taxon>
        <taxon>Bacillota</taxon>
        <taxon>Bacilli</taxon>
        <taxon>Lactobacillales</taxon>
        <taxon>Lactobacillaceae</taxon>
        <taxon>Companilactobacillus</taxon>
    </lineage>
</organism>
<feature type="domain" description="Competence protein CoiA nuclease-like" evidence="1">
    <location>
        <begin position="70"/>
        <end position="200"/>
    </location>
</feature>